<reference evidence="1" key="5">
    <citation type="journal article" date="2021" name="G3 (Bethesda)">
        <title>Aegilops tauschii genome assembly Aet v5.0 features greater sequence contiguity and improved annotation.</title>
        <authorList>
            <person name="Wang L."/>
            <person name="Zhu T."/>
            <person name="Rodriguez J.C."/>
            <person name="Deal K.R."/>
            <person name="Dubcovsky J."/>
            <person name="McGuire P.E."/>
            <person name="Lux T."/>
            <person name="Spannagl M."/>
            <person name="Mayer K.F.X."/>
            <person name="Baldrich P."/>
            <person name="Meyers B.C."/>
            <person name="Huo N."/>
            <person name="Gu Y.Q."/>
            <person name="Zhou H."/>
            <person name="Devos K.M."/>
            <person name="Bennetzen J.L."/>
            <person name="Unver T."/>
            <person name="Budak H."/>
            <person name="Gulick P.J."/>
            <person name="Galiba G."/>
            <person name="Kalapos B."/>
            <person name="Nelson D.R."/>
            <person name="Li P."/>
            <person name="You F.M."/>
            <person name="Luo M.C."/>
            <person name="Dvorak J."/>
        </authorList>
    </citation>
    <scope>NUCLEOTIDE SEQUENCE [LARGE SCALE GENOMIC DNA]</scope>
    <source>
        <strain evidence="1">cv. AL8/78</strain>
    </source>
</reference>
<dbReference type="AlphaFoldDB" id="A0A453TEG2"/>
<dbReference type="Proteomes" id="UP000015105">
    <property type="component" value="Chromosome 7D"/>
</dbReference>
<dbReference type="EnsemblPlants" id="AET7Gv21362400.36">
    <property type="protein sequence ID" value="AET7Gv21362400.36"/>
    <property type="gene ID" value="AET7Gv21362400"/>
</dbReference>
<name>A0A453TEG2_AEGTS</name>
<protein>
    <submittedName>
        <fullName evidence="1">Uncharacterized protein</fullName>
    </submittedName>
</protein>
<reference evidence="2" key="1">
    <citation type="journal article" date="2014" name="Science">
        <title>Ancient hybridizations among the ancestral genomes of bread wheat.</title>
        <authorList>
            <consortium name="International Wheat Genome Sequencing Consortium,"/>
            <person name="Marcussen T."/>
            <person name="Sandve S.R."/>
            <person name="Heier L."/>
            <person name="Spannagl M."/>
            <person name="Pfeifer M."/>
            <person name="Jakobsen K.S."/>
            <person name="Wulff B.B."/>
            <person name="Steuernagel B."/>
            <person name="Mayer K.F."/>
            <person name="Olsen O.A."/>
        </authorList>
    </citation>
    <scope>NUCLEOTIDE SEQUENCE [LARGE SCALE GENOMIC DNA]</scope>
    <source>
        <strain evidence="2">cv. AL8/78</strain>
    </source>
</reference>
<reference evidence="1" key="4">
    <citation type="submission" date="2019-03" db="UniProtKB">
        <authorList>
            <consortium name="EnsemblPlants"/>
        </authorList>
    </citation>
    <scope>IDENTIFICATION</scope>
</reference>
<proteinExistence type="predicted"/>
<sequence>MSLYIFPGCRKCLHVQVSGVWIKISARGVFDLIAGACDRIGHRKI</sequence>
<reference evidence="1" key="3">
    <citation type="journal article" date="2017" name="Nature">
        <title>Genome sequence of the progenitor of the wheat D genome Aegilops tauschii.</title>
        <authorList>
            <person name="Luo M.C."/>
            <person name="Gu Y.Q."/>
            <person name="Puiu D."/>
            <person name="Wang H."/>
            <person name="Twardziok S.O."/>
            <person name="Deal K.R."/>
            <person name="Huo N."/>
            <person name="Zhu T."/>
            <person name="Wang L."/>
            <person name="Wang Y."/>
            <person name="McGuire P.E."/>
            <person name="Liu S."/>
            <person name="Long H."/>
            <person name="Ramasamy R.K."/>
            <person name="Rodriguez J.C."/>
            <person name="Van S.L."/>
            <person name="Yuan L."/>
            <person name="Wang Z."/>
            <person name="Xia Z."/>
            <person name="Xiao L."/>
            <person name="Anderson O.D."/>
            <person name="Ouyang S."/>
            <person name="Liang Y."/>
            <person name="Zimin A.V."/>
            <person name="Pertea G."/>
            <person name="Qi P."/>
            <person name="Bennetzen J.L."/>
            <person name="Dai X."/>
            <person name="Dawson M.W."/>
            <person name="Muller H.G."/>
            <person name="Kugler K."/>
            <person name="Rivarola-Duarte L."/>
            <person name="Spannagl M."/>
            <person name="Mayer K.F.X."/>
            <person name="Lu F.H."/>
            <person name="Bevan M.W."/>
            <person name="Leroy P."/>
            <person name="Li P."/>
            <person name="You F.M."/>
            <person name="Sun Q."/>
            <person name="Liu Z."/>
            <person name="Lyons E."/>
            <person name="Wicker T."/>
            <person name="Salzberg S.L."/>
            <person name="Devos K.M."/>
            <person name="Dvorak J."/>
        </authorList>
    </citation>
    <scope>NUCLEOTIDE SEQUENCE [LARGE SCALE GENOMIC DNA]</scope>
    <source>
        <strain evidence="1">cv. AL8/78</strain>
    </source>
</reference>
<organism evidence="1 2">
    <name type="scientific">Aegilops tauschii subsp. strangulata</name>
    <name type="common">Goatgrass</name>
    <dbReference type="NCBI Taxonomy" id="200361"/>
    <lineage>
        <taxon>Eukaryota</taxon>
        <taxon>Viridiplantae</taxon>
        <taxon>Streptophyta</taxon>
        <taxon>Embryophyta</taxon>
        <taxon>Tracheophyta</taxon>
        <taxon>Spermatophyta</taxon>
        <taxon>Magnoliopsida</taxon>
        <taxon>Liliopsida</taxon>
        <taxon>Poales</taxon>
        <taxon>Poaceae</taxon>
        <taxon>BOP clade</taxon>
        <taxon>Pooideae</taxon>
        <taxon>Triticodae</taxon>
        <taxon>Triticeae</taxon>
        <taxon>Triticinae</taxon>
        <taxon>Aegilops</taxon>
    </lineage>
</organism>
<dbReference type="Gramene" id="AET7Gv21362400.36">
    <property type="protein sequence ID" value="AET7Gv21362400.36"/>
    <property type="gene ID" value="AET7Gv21362400"/>
</dbReference>
<evidence type="ECO:0000313" key="2">
    <source>
        <dbReference type="Proteomes" id="UP000015105"/>
    </source>
</evidence>
<keyword evidence="2" id="KW-1185">Reference proteome</keyword>
<evidence type="ECO:0000313" key="1">
    <source>
        <dbReference type="EnsemblPlants" id="AET7Gv21362400.36"/>
    </source>
</evidence>
<reference evidence="2" key="2">
    <citation type="journal article" date="2017" name="Nat. Plants">
        <title>The Aegilops tauschii genome reveals multiple impacts of transposons.</title>
        <authorList>
            <person name="Zhao G."/>
            <person name="Zou C."/>
            <person name="Li K."/>
            <person name="Wang K."/>
            <person name="Li T."/>
            <person name="Gao L."/>
            <person name="Zhang X."/>
            <person name="Wang H."/>
            <person name="Yang Z."/>
            <person name="Liu X."/>
            <person name="Jiang W."/>
            <person name="Mao L."/>
            <person name="Kong X."/>
            <person name="Jiao Y."/>
            <person name="Jia J."/>
        </authorList>
    </citation>
    <scope>NUCLEOTIDE SEQUENCE [LARGE SCALE GENOMIC DNA]</scope>
    <source>
        <strain evidence="2">cv. AL8/78</strain>
    </source>
</reference>
<accession>A0A453TEG2</accession>